<evidence type="ECO:0000256" key="1">
    <source>
        <dbReference type="SAM" id="SignalP"/>
    </source>
</evidence>
<organism evidence="2 3">
    <name type="scientific">Cymbomonas tetramitiformis</name>
    <dbReference type="NCBI Taxonomy" id="36881"/>
    <lineage>
        <taxon>Eukaryota</taxon>
        <taxon>Viridiplantae</taxon>
        <taxon>Chlorophyta</taxon>
        <taxon>Pyramimonadophyceae</taxon>
        <taxon>Pyramimonadales</taxon>
        <taxon>Pyramimonadaceae</taxon>
        <taxon>Cymbomonas</taxon>
    </lineage>
</organism>
<dbReference type="Proteomes" id="UP001190700">
    <property type="component" value="Unassembled WGS sequence"/>
</dbReference>
<feature type="chain" id="PRO_5042227766" evidence="1">
    <location>
        <begin position="26"/>
        <end position="101"/>
    </location>
</feature>
<evidence type="ECO:0000313" key="2">
    <source>
        <dbReference type="EMBL" id="KAK3287134.1"/>
    </source>
</evidence>
<reference evidence="2 3" key="1">
    <citation type="journal article" date="2015" name="Genome Biol. Evol.">
        <title>Comparative Genomics of a Bacterivorous Green Alga Reveals Evolutionary Causalities and Consequences of Phago-Mixotrophic Mode of Nutrition.</title>
        <authorList>
            <person name="Burns J.A."/>
            <person name="Paasch A."/>
            <person name="Narechania A."/>
            <person name="Kim E."/>
        </authorList>
    </citation>
    <scope>NUCLEOTIDE SEQUENCE [LARGE SCALE GENOMIC DNA]</scope>
    <source>
        <strain evidence="2 3">PLY_AMNH</strain>
    </source>
</reference>
<keyword evidence="1" id="KW-0732">Signal</keyword>
<keyword evidence="3" id="KW-1185">Reference proteome</keyword>
<protein>
    <submittedName>
        <fullName evidence="2">Uncharacterized protein</fullName>
    </submittedName>
</protein>
<proteinExistence type="predicted"/>
<feature type="signal peptide" evidence="1">
    <location>
        <begin position="1"/>
        <end position="25"/>
    </location>
</feature>
<evidence type="ECO:0000313" key="3">
    <source>
        <dbReference type="Proteomes" id="UP001190700"/>
    </source>
</evidence>
<comment type="caution">
    <text evidence="2">The sequence shown here is derived from an EMBL/GenBank/DDBJ whole genome shotgun (WGS) entry which is preliminary data.</text>
</comment>
<dbReference type="EMBL" id="LGRX02000993">
    <property type="protein sequence ID" value="KAK3287134.1"/>
    <property type="molecule type" value="Genomic_DNA"/>
</dbReference>
<accession>A0AAE0LJK4</accession>
<dbReference type="AlphaFoldDB" id="A0AAE0LJK4"/>
<sequence>MVQSYLAFFCMDGLLAVAGWPGAAQKDFKRFWHSRFTVDVPEELNLYCFPQLTKLESDLSELRTERPSALTKSMESMPAVLRYFAKRYGRCPPDKEEDECL</sequence>
<gene>
    <name evidence="2" type="ORF">CYMTET_5341</name>
</gene>
<name>A0AAE0LJK4_9CHLO</name>